<dbReference type="EMBL" id="PDUG01000002">
    <property type="protein sequence ID" value="PIC46324.1"/>
    <property type="molecule type" value="Genomic_DNA"/>
</dbReference>
<dbReference type="AlphaFoldDB" id="A0A2G5V3G7"/>
<reference evidence="3" key="1">
    <citation type="submission" date="2017-10" db="EMBL/GenBank/DDBJ databases">
        <title>Rapid genome shrinkage in a self-fertile nematode reveals novel sperm competition proteins.</title>
        <authorList>
            <person name="Yin D."/>
            <person name="Schwarz E.M."/>
            <person name="Thomas C.G."/>
            <person name="Felde R.L."/>
            <person name="Korf I.F."/>
            <person name="Cutter A.D."/>
            <person name="Schartner C.M."/>
            <person name="Ralston E.J."/>
            <person name="Meyer B.J."/>
            <person name="Haag E.S."/>
        </authorList>
    </citation>
    <scope>NUCLEOTIDE SEQUENCE [LARGE SCALE GENOMIC DNA]</scope>
    <source>
        <strain evidence="3">JU1422</strain>
    </source>
</reference>
<dbReference type="Proteomes" id="UP000230233">
    <property type="component" value="Chromosome II"/>
</dbReference>
<evidence type="ECO:0000313" key="3">
    <source>
        <dbReference type="Proteomes" id="UP000230233"/>
    </source>
</evidence>
<comment type="caution">
    <text evidence="2">The sequence shown here is derived from an EMBL/GenBank/DDBJ whole genome shotgun (WGS) entry which is preliminary data.</text>
</comment>
<accession>A0A2G5V3G7</accession>
<name>A0A2G5V3G7_9PELO</name>
<organism evidence="2 3">
    <name type="scientific">Caenorhabditis nigoni</name>
    <dbReference type="NCBI Taxonomy" id="1611254"/>
    <lineage>
        <taxon>Eukaryota</taxon>
        <taxon>Metazoa</taxon>
        <taxon>Ecdysozoa</taxon>
        <taxon>Nematoda</taxon>
        <taxon>Chromadorea</taxon>
        <taxon>Rhabditida</taxon>
        <taxon>Rhabditina</taxon>
        <taxon>Rhabditomorpha</taxon>
        <taxon>Rhabditoidea</taxon>
        <taxon>Rhabditidae</taxon>
        <taxon>Peloderinae</taxon>
        <taxon>Caenorhabditis</taxon>
    </lineage>
</organism>
<protein>
    <submittedName>
        <fullName evidence="2">Uncharacterized protein</fullName>
    </submittedName>
</protein>
<proteinExistence type="predicted"/>
<keyword evidence="3" id="KW-1185">Reference proteome</keyword>
<evidence type="ECO:0000256" key="1">
    <source>
        <dbReference type="SAM" id="MobiDB-lite"/>
    </source>
</evidence>
<sequence>MGIKGSGTEEKNPTNPTKSTNHQDERHLHRRPCRFHSCLLGCGLDRTLHGCCQRGSLLDVPRHQPSFFQTKPTIYSDH</sequence>
<feature type="region of interest" description="Disordered" evidence="1">
    <location>
        <begin position="1"/>
        <end position="26"/>
    </location>
</feature>
<evidence type="ECO:0000313" key="2">
    <source>
        <dbReference type="EMBL" id="PIC46324.1"/>
    </source>
</evidence>
<gene>
    <name evidence="2" type="primary">Cnig_chr_II.g6055</name>
    <name evidence="2" type="ORF">B9Z55_006055</name>
</gene>